<dbReference type="RefSeq" id="WP_152965595.1">
    <property type="nucleotide sequence ID" value="NZ_LGKO01000005.1"/>
</dbReference>
<evidence type="ECO:0008006" key="4">
    <source>
        <dbReference type="Google" id="ProtNLM"/>
    </source>
</evidence>
<dbReference type="STRING" id="869279.SE15_10270"/>
<reference evidence="2 3" key="1">
    <citation type="submission" date="2015-07" db="EMBL/GenBank/DDBJ databases">
        <title>Whole genome sequence of Thermanaerothrix daxensis DSM 23592.</title>
        <authorList>
            <person name="Hemp J."/>
            <person name="Ward L.M."/>
            <person name="Pace L.A."/>
            <person name="Fischer W.W."/>
        </authorList>
    </citation>
    <scope>NUCLEOTIDE SEQUENCE [LARGE SCALE GENOMIC DNA]</scope>
    <source>
        <strain evidence="2 3">GNS-1</strain>
    </source>
</reference>
<keyword evidence="1" id="KW-0812">Transmembrane</keyword>
<dbReference type="PATRIC" id="fig|869279.4.peg.1666"/>
<evidence type="ECO:0000313" key="3">
    <source>
        <dbReference type="Proteomes" id="UP000050544"/>
    </source>
</evidence>
<proteinExistence type="predicted"/>
<feature type="transmembrane region" description="Helical" evidence="1">
    <location>
        <begin position="21"/>
        <end position="44"/>
    </location>
</feature>
<comment type="caution">
    <text evidence="2">The sequence shown here is derived from an EMBL/GenBank/DDBJ whole genome shotgun (WGS) entry which is preliminary data.</text>
</comment>
<dbReference type="OrthoDB" id="9802028at2"/>
<organism evidence="2 3">
    <name type="scientific">Thermanaerothrix daxensis</name>
    <dbReference type="NCBI Taxonomy" id="869279"/>
    <lineage>
        <taxon>Bacteria</taxon>
        <taxon>Bacillati</taxon>
        <taxon>Chloroflexota</taxon>
        <taxon>Anaerolineae</taxon>
        <taxon>Anaerolineales</taxon>
        <taxon>Anaerolineaceae</taxon>
        <taxon>Thermanaerothrix</taxon>
    </lineage>
</organism>
<keyword evidence="1" id="KW-1133">Transmembrane helix</keyword>
<keyword evidence="1" id="KW-0472">Membrane</keyword>
<accession>A0A0P6Y0P8</accession>
<dbReference type="PANTHER" id="PTHR34655:SF2">
    <property type="entry name" value="PEROXIREDOXIN FAMILY PROTEIN"/>
    <property type="match status" value="1"/>
</dbReference>
<dbReference type="SUPFAM" id="SSF75169">
    <property type="entry name" value="DsrEFH-like"/>
    <property type="match status" value="1"/>
</dbReference>
<evidence type="ECO:0000313" key="2">
    <source>
        <dbReference type="EMBL" id="KPL82515.1"/>
    </source>
</evidence>
<feature type="transmembrane region" description="Helical" evidence="1">
    <location>
        <begin position="74"/>
        <end position="94"/>
    </location>
</feature>
<dbReference type="Proteomes" id="UP000050544">
    <property type="component" value="Unassembled WGS sequence"/>
</dbReference>
<dbReference type="Pfam" id="PF13686">
    <property type="entry name" value="DrsE_2"/>
    <property type="match status" value="1"/>
</dbReference>
<gene>
    <name evidence="2" type="ORF">SE15_10270</name>
</gene>
<dbReference type="Gene3D" id="3.40.1260.10">
    <property type="entry name" value="DsrEFH-like"/>
    <property type="match status" value="1"/>
</dbReference>
<name>A0A0P6Y0P8_9CHLR</name>
<dbReference type="InterPro" id="IPR027396">
    <property type="entry name" value="DsrEFH-like"/>
</dbReference>
<evidence type="ECO:0000256" key="1">
    <source>
        <dbReference type="SAM" id="Phobius"/>
    </source>
</evidence>
<dbReference type="PANTHER" id="PTHR34655">
    <property type="entry name" value="CONSERVED WITHIN P. AEROPHILUM"/>
    <property type="match status" value="1"/>
</dbReference>
<sequence length="166" mass="18014">MTEGNRHIAFICSKGNLDMAYPALVMGWAALGNGVDVTIFFTFWGLDLINKHRVDHLELPPVANTSMKMNMMGIPGNLGIPNLVGVLPGMTALATKLMKDKMKALGVPPVREYLQMLVDGGAKLYACKMTVDMMGLTMDDFVEGVQGIVTASDFIDMTEGAQIIFI</sequence>
<dbReference type="InterPro" id="IPR032836">
    <property type="entry name" value="DsrE2-like"/>
</dbReference>
<protein>
    <recommendedName>
        <fullName evidence="4">NADH dehydrogenase</fullName>
    </recommendedName>
</protein>
<dbReference type="AlphaFoldDB" id="A0A0P6Y0P8"/>
<keyword evidence="3" id="KW-1185">Reference proteome</keyword>
<dbReference type="EMBL" id="LGKO01000005">
    <property type="protein sequence ID" value="KPL82515.1"/>
    <property type="molecule type" value="Genomic_DNA"/>
</dbReference>